<dbReference type="EMBL" id="BX284602">
    <property type="protein sequence ID" value="CCE71392.1"/>
    <property type="molecule type" value="Genomic_DNA"/>
</dbReference>
<dbReference type="PaxDb" id="6239-F35H8.12"/>
<name>H2L268_CAEEL</name>
<dbReference type="HOGENOM" id="CLU_2778172_0_0_1"/>
<organism evidence="2 3">
    <name type="scientific">Caenorhabditis elegans</name>
    <dbReference type="NCBI Taxonomy" id="6239"/>
    <lineage>
        <taxon>Eukaryota</taxon>
        <taxon>Metazoa</taxon>
        <taxon>Ecdysozoa</taxon>
        <taxon>Nematoda</taxon>
        <taxon>Chromadorea</taxon>
        <taxon>Rhabditida</taxon>
        <taxon>Rhabditina</taxon>
        <taxon>Rhabditomorpha</taxon>
        <taxon>Rhabditoidea</taxon>
        <taxon>Rhabditidae</taxon>
        <taxon>Peloderinae</taxon>
        <taxon>Caenorhabditis</taxon>
    </lineage>
</organism>
<evidence type="ECO:0000313" key="3">
    <source>
        <dbReference type="Proteomes" id="UP000001940"/>
    </source>
</evidence>
<keyword evidence="1" id="KW-0732">Signal</keyword>
<proteinExistence type="predicted"/>
<dbReference type="InParanoid" id="H2L268"/>
<accession>H2L268</accession>
<protein>
    <submittedName>
        <fullName evidence="2">Neuropeptide-Like Protein</fullName>
    </submittedName>
</protein>
<evidence type="ECO:0000256" key="1">
    <source>
        <dbReference type="SAM" id="SignalP"/>
    </source>
</evidence>
<dbReference type="WormBase" id="F35H8.12">
    <property type="protein sequence ID" value="CE46709"/>
    <property type="gene ID" value="WBGene00219291"/>
</dbReference>
<dbReference type="CTD" id="13186519"/>
<evidence type="ECO:0000313" key="2">
    <source>
        <dbReference type="EMBL" id="CCE71392.1"/>
    </source>
</evidence>
<sequence length="69" mass="8365">MHLRFGFFACFVILFLISETFSFDFSGLWGTHRNMFYNTNYIEVVNARIRLGLHMPSEHDDFNTWLRKR</sequence>
<feature type="signal peptide" evidence="1">
    <location>
        <begin position="1"/>
        <end position="22"/>
    </location>
</feature>
<gene>
    <name evidence="2" type="ORF">CELE_F35H8.12</name>
    <name evidence="2 4" type="ORF">F35H8.12</name>
</gene>
<dbReference type="AlphaFoldDB" id="H2L268"/>
<keyword evidence="3" id="KW-1185">Reference proteome</keyword>
<evidence type="ECO:0000313" key="4">
    <source>
        <dbReference type="WormBase" id="F35H8.12"/>
    </source>
</evidence>
<dbReference type="OrthoDB" id="10573941at2759"/>
<dbReference type="STRING" id="6239.F35H8.12.1"/>
<dbReference type="RefSeq" id="NP_001254217.1">
    <property type="nucleotide sequence ID" value="NM_001267288.1"/>
</dbReference>
<reference evidence="2 3" key="1">
    <citation type="journal article" date="1998" name="Science">
        <title>Genome sequence of the nematode C. elegans: a platform for investigating biology.</title>
        <authorList>
            <consortium name="The C. elegans sequencing consortium"/>
            <person name="Sulson J.E."/>
            <person name="Waterston R."/>
        </authorList>
    </citation>
    <scope>NUCLEOTIDE SEQUENCE [LARGE SCALE GENOMIC DNA]</scope>
    <source>
        <strain evidence="2 3">Bristol N2</strain>
    </source>
</reference>
<dbReference type="Proteomes" id="UP000001940">
    <property type="component" value="Chromosome II"/>
</dbReference>
<feature type="chain" id="PRO_5003564298" evidence="1">
    <location>
        <begin position="23"/>
        <end position="69"/>
    </location>
</feature>
<dbReference type="GeneID" id="13186519"/>
<dbReference type="KEGG" id="cel:CELE_F35H8.12"/>
<dbReference type="AGR" id="WB:WBGene00219291"/>
<dbReference type="eggNOG" id="ENOG502R9DX">
    <property type="taxonomic scope" value="Eukaryota"/>
</dbReference>